<dbReference type="InterPro" id="IPR036508">
    <property type="entry name" value="Chitin-bd_dom_sf"/>
</dbReference>
<dbReference type="InterPro" id="IPR007110">
    <property type="entry name" value="Ig-like_dom"/>
</dbReference>
<feature type="compositionally biased region" description="Polar residues" evidence="6">
    <location>
        <begin position="433"/>
        <end position="444"/>
    </location>
</feature>
<keyword evidence="5" id="KW-0325">Glycoprotein</keyword>
<reference evidence="11 12" key="1">
    <citation type="journal article" date="2017" name="Nat. Ecol. Evol.">
        <title>Scallop genome provides insights into evolution of bilaterian karyotype and development.</title>
        <authorList>
            <person name="Wang S."/>
            <person name="Zhang J."/>
            <person name="Jiao W."/>
            <person name="Li J."/>
            <person name="Xun X."/>
            <person name="Sun Y."/>
            <person name="Guo X."/>
            <person name="Huan P."/>
            <person name="Dong B."/>
            <person name="Zhang L."/>
            <person name="Hu X."/>
            <person name="Sun X."/>
            <person name="Wang J."/>
            <person name="Zhao C."/>
            <person name="Wang Y."/>
            <person name="Wang D."/>
            <person name="Huang X."/>
            <person name="Wang R."/>
            <person name="Lv J."/>
            <person name="Li Y."/>
            <person name="Zhang Z."/>
            <person name="Liu B."/>
            <person name="Lu W."/>
            <person name="Hui Y."/>
            <person name="Liang J."/>
            <person name="Zhou Z."/>
            <person name="Hou R."/>
            <person name="Li X."/>
            <person name="Liu Y."/>
            <person name="Li H."/>
            <person name="Ning X."/>
            <person name="Lin Y."/>
            <person name="Zhao L."/>
            <person name="Xing Q."/>
            <person name="Dou J."/>
            <person name="Li Y."/>
            <person name="Mao J."/>
            <person name="Guo H."/>
            <person name="Dou H."/>
            <person name="Li T."/>
            <person name="Mu C."/>
            <person name="Jiang W."/>
            <person name="Fu Q."/>
            <person name="Fu X."/>
            <person name="Miao Y."/>
            <person name="Liu J."/>
            <person name="Yu Q."/>
            <person name="Li R."/>
            <person name="Liao H."/>
            <person name="Li X."/>
            <person name="Kong Y."/>
            <person name="Jiang Z."/>
            <person name="Chourrout D."/>
            <person name="Li R."/>
            <person name="Bao Z."/>
        </authorList>
    </citation>
    <scope>NUCLEOTIDE SEQUENCE [LARGE SCALE GENOMIC DNA]</scope>
    <source>
        <strain evidence="11 12">PY_sf001</strain>
    </source>
</reference>
<dbReference type="AlphaFoldDB" id="A0A210PY47"/>
<gene>
    <name evidence="11" type="ORF">KP79_PYT20597</name>
</gene>
<dbReference type="InterPro" id="IPR036364">
    <property type="entry name" value="SEA_dom_sf"/>
</dbReference>
<proteinExistence type="predicted"/>
<keyword evidence="7" id="KW-0472">Membrane</keyword>
<name>A0A210PY47_MIZYE</name>
<keyword evidence="12" id="KW-1185">Reference proteome</keyword>
<feature type="transmembrane region" description="Helical" evidence="7">
    <location>
        <begin position="195"/>
        <end position="220"/>
    </location>
</feature>
<evidence type="ECO:0000256" key="2">
    <source>
        <dbReference type="ARBA" id="ARBA00022729"/>
    </source>
</evidence>
<dbReference type="SMART" id="SM00409">
    <property type="entry name" value="IG"/>
    <property type="match status" value="3"/>
</dbReference>
<dbReference type="Pfam" id="PF01390">
    <property type="entry name" value="SEA"/>
    <property type="match status" value="1"/>
</dbReference>
<dbReference type="STRING" id="6573.A0A210PY47"/>
<dbReference type="PANTHER" id="PTHR23301">
    <property type="entry name" value="CHITIN BINDING PERITROPHIN-A"/>
    <property type="match status" value="1"/>
</dbReference>
<feature type="domain" description="Ig-like" evidence="9">
    <location>
        <begin position="907"/>
        <end position="1001"/>
    </location>
</feature>
<dbReference type="PROSITE" id="PS50835">
    <property type="entry name" value="IG_LIKE"/>
    <property type="match status" value="2"/>
</dbReference>
<evidence type="ECO:0000256" key="4">
    <source>
        <dbReference type="ARBA" id="ARBA00023157"/>
    </source>
</evidence>
<dbReference type="InterPro" id="IPR051940">
    <property type="entry name" value="Chitin_bind-dev_reg"/>
</dbReference>
<dbReference type="SUPFAM" id="SSF82671">
    <property type="entry name" value="SEA domain"/>
    <property type="match status" value="1"/>
</dbReference>
<dbReference type="InterPro" id="IPR036179">
    <property type="entry name" value="Ig-like_dom_sf"/>
</dbReference>
<dbReference type="EMBL" id="NEDP02005399">
    <property type="protein sequence ID" value="OWF41418.1"/>
    <property type="molecule type" value="Genomic_DNA"/>
</dbReference>
<dbReference type="Proteomes" id="UP000242188">
    <property type="component" value="Unassembled WGS sequence"/>
</dbReference>
<dbReference type="SUPFAM" id="SSF48726">
    <property type="entry name" value="Immunoglobulin"/>
    <property type="match status" value="2"/>
</dbReference>
<keyword evidence="3" id="KW-0677">Repeat</keyword>
<feature type="region of interest" description="Disordered" evidence="6">
    <location>
        <begin position="85"/>
        <end position="125"/>
    </location>
</feature>
<feature type="domain" description="Chitin-binding type-2" evidence="10">
    <location>
        <begin position="741"/>
        <end position="788"/>
    </location>
</feature>
<dbReference type="GO" id="GO:0005576">
    <property type="term" value="C:extracellular region"/>
    <property type="evidence" value="ECO:0007669"/>
    <property type="project" value="InterPro"/>
</dbReference>
<dbReference type="Gene3D" id="2.60.40.10">
    <property type="entry name" value="Immunoglobulins"/>
    <property type="match status" value="3"/>
</dbReference>
<evidence type="ECO:0000259" key="10">
    <source>
        <dbReference type="PROSITE" id="PS50940"/>
    </source>
</evidence>
<evidence type="ECO:0000259" key="8">
    <source>
        <dbReference type="PROSITE" id="PS50024"/>
    </source>
</evidence>
<protein>
    <submittedName>
        <fullName evidence="11">Uncharacterized protein</fullName>
    </submittedName>
</protein>
<dbReference type="InterPro" id="IPR002557">
    <property type="entry name" value="Chitin-bd_dom"/>
</dbReference>
<dbReference type="SUPFAM" id="SSF57625">
    <property type="entry name" value="Invertebrate chitin-binding proteins"/>
    <property type="match status" value="3"/>
</dbReference>
<evidence type="ECO:0000259" key="9">
    <source>
        <dbReference type="PROSITE" id="PS50835"/>
    </source>
</evidence>
<sequence length="1142" mass="128609">MGTPHWVSMFDDPRKYPDSPFVSDSCLSTVQESRCGEWVQDVRRISKESLMSRPLPDIPKQSPIISRHRNLSPVTSFDNKCYHDNHKEIHRMKTVEDTNKRRRSKRHNNDTSLRRDTKNDMRETSVTLTLSVKNSSKKHKYRDEYVGMNNANHSEVSTVLNHKPGLGDSYFRKESENSGTELVRDLSRKKRRRNVCIIPMLIMTVLIIGGLFTAIAVVFLRPLEEEAETDESGYKMVVASVQLRLLNQTFNKDMRNRNTKKYAEIEEPLCHEMDGMFLFSEYSGNYYGCKVKMLRSGSIRVLEELIFRETHELRKPTSIQDLIKMSSPSFDWKGVRVINVGDFVVDYESIKVQVDLQKFPELPTKPLLSVANVFSGVSPSTTPISLSTKRILERPKLWKWGKSTVATTTSRKSAAKPTTMTSAVVPDHRDNPTTKAQNPSGVKTTKQDKFDETTYSTTTTTKPSSATSSESPTTSQYPVIAEMMTSSKDRHDTTTVATQFEEEGFSTTVHVPPTSGSPSISMSNVGSPVPGGSVVVQCVHHNLAKWTHLTVTHDRKGAGTTKVLNVSSDGSPDPPDEKYTDRLIVQLKLSETSASVSLNFTKIDCTDEGSYVCNVYSQERNLTERGYLYIRASPTTPEVTMPLEIVDQREIKEPIRCTANVGYPVGTLKWFVKPRGHTKFIPLDVSNIKYSGECDNIATSVFKLIPAMEGNGTVLKCAVVNPYFPLAKKLSTTTIWKVIPASLCVGKPDNHMTRHPYRCDHYIRCNNSTVHVLKCDNKLCFNTETNTCGQTGIVMHDVVAYMNEGVTSLTCRVQHLGSWSALRLRKILSSGDSITIVVASNKTNVTIQDPNMRGRLFADIQTTQYEANLKLWIYTLECDDAGTYLCEADVDYELPATRAQLTLKVKPKPPQITSPIEILEGKRLRQSFTCEGEVGYPNGALRWEVKYKDQTKFSAVSLAVFNDTKTKSVVGNCSKIIRRELSFTPSTEQDEMVLRCVVENNDTLPDGQTLWDSFKVHVIPANFCSSDNSTYLIHPHNCRQYIQCALGYLYVRQCSVGLCFNPDTQQCDIPEPIEFTVFDPEFPCRPNKNGVYFPHAFLCNKYTWCVQGKGILQHCPLGTLYLADGQCTFNTEQSLCYSKDEL</sequence>
<keyword evidence="1" id="KW-0147">Chitin-binding</keyword>
<feature type="compositionally biased region" description="Basic and acidic residues" evidence="6">
    <location>
        <begin position="85"/>
        <end position="99"/>
    </location>
</feature>
<dbReference type="InterPro" id="IPR013783">
    <property type="entry name" value="Ig-like_fold"/>
</dbReference>
<feature type="domain" description="Ig-like" evidence="9">
    <location>
        <begin position="512"/>
        <end position="623"/>
    </location>
</feature>
<organism evidence="11 12">
    <name type="scientific">Mizuhopecten yessoensis</name>
    <name type="common">Japanese scallop</name>
    <name type="synonym">Patinopecten yessoensis</name>
    <dbReference type="NCBI Taxonomy" id="6573"/>
    <lineage>
        <taxon>Eukaryota</taxon>
        <taxon>Metazoa</taxon>
        <taxon>Spiralia</taxon>
        <taxon>Lophotrochozoa</taxon>
        <taxon>Mollusca</taxon>
        <taxon>Bivalvia</taxon>
        <taxon>Autobranchia</taxon>
        <taxon>Pteriomorphia</taxon>
        <taxon>Pectinida</taxon>
        <taxon>Pectinoidea</taxon>
        <taxon>Pectinidae</taxon>
        <taxon>Mizuhopecten</taxon>
    </lineage>
</organism>
<keyword evidence="7" id="KW-0812">Transmembrane</keyword>
<feature type="domain" description="Chitin-binding type-2" evidence="10">
    <location>
        <begin position="1021"/>
        <end position="1086"/>
    </location>
</feature>
<dbReference type="Gene3D" id="2.170.140.10">
    <property type="entry name" value="Chitin binding domain"/>
    <property type="match status" value="2"/>
</dbReference>
<dbReference type="PROSITE" id="PS50940">
    <property type="entry name" value="CHIT_BIND_II"/>
    <property type="match status" value="2"/>
</dbReference>
<keyword evidence="4" id="KW-1015">Disulfide bond</keyword>
<evidence type="ECO:0000313" key="11">
    <source>
        <dbReference type="EMBL" id="OWF41418.1"/>
    </source>
</evidence>
<feature type="compositionally biased region" description="Basic and acidic residues" evidence="6">
    <location>
        <begin position="107"/>
        <end position="123"/>
    </location>
</feature>
<dbReference type="Gene3D" id="3.30.70.960">
    <property type="entry name" value="SEA domain"/>
    <property type="match status" value="1"/>
</dbReference>
<dbReference type="PANTHER" id="PTHR23301:SF0">
    <property type="entry name" value="CHITIN-BINDING TYPE-2 DOMAIN-CONTAINING PROTEIN-RELATED"/>
    <property type="match status" value="1"/>
</dbReference>
<evidence type="ECO:0000256" key="5">
    <source>
        <dbReference type="ARBA" id="ARBA00023180"/>
    </source>
</evidence>
<evidence type="ECO:0000256" key="3">
    <source>
        <dbReference type="ARBA" id="ARBA00022737"/>
    </source>
</evidence>
<evidence type="ECO:0000313" key="12">
    <source>
        <dbReference type="Proteomes" id="UP000242188"/>
    </source>
</evidence>
<feature type="compositionally biased region" description="Polar residues" evidence="6">
    <location>
        <begin position="408"/>
        <end position="422"/>
    </location>
</feature>
<accession>A0A210PY47</accession>
<evidence type="ECO:0000256" key="7">
    <source>
        <dbReference type="SAM" id="Phobius"/>
    </source>
</evidence>
<keyword evidence="2" id="KW-0732">Signal</keyword>
<feature type="compositionally biased region" description="Low complexity" evidence="6">
    <location>
        <begin position="453"/>
        <end position="475"/>
    </location>
</feature>
<dbReference type="InterPro" id="IPR000082">
    <property type="entry name" value="SEA_dom"/>
</dbReference>
<dbReference type="Pfam" id="PF01607">
    <property type="entry name" value="CBM_14"/>
    <property type="match status" value="2"/>
</dbReference>
<keyword evidence="7" id="KW-1133">Transmembrane helix</keyword>
<evidence type="ECO:0000256" key="6">
    <source>
        <dbReference type="SAM" id="MobiDB-lite"/>
    </source>
</evidence>
<evidence type="ECO:0000256" key="1">
    <source>
        <dbReference type="ARBA" id="ARBA00022669"/>
    </source>
</evidence>
<comment type="caution">
    <text evidence="11">The sequence shown here is derived from an EMBL/GenBank/DDBJ whole genome shotgun (WGS) entry which is preliminary data.</text>
</comment>
<dbReference type="SMART" id="SM00494">
    <property type="entry name" value="ChtBD2"/>
    <property type="match status" value="3"/>
</dbReference>
<dbReference type="GO" id="GO:0008061">
    <property type="term" value="F:chitin binding"/>
    <property type="evidence" value="ECO:0007669"/>
    <property type="project" value="UniProtKB-KW"/>
</dbReference>
<dbReference type="OrthoDB" id="6135902at2759"/>
<dbReference type="InterPro" id="IPR003599">
    <property type="entry name" value="Ig_sub"/>
</dbReference>
<feature type="region of interest" description="Disordered" evidence="6">
    <location>
        <begin position="408"/>
        <end position="476"/>
    </location>
</feature>
<dbReference type="PROSITE" id="PS50024">
    <property type="entry name" value="SEA"/>
    <property type="match status" value="1"/>
</dbReference>
<feature type="domain" description="SEA" evidence="8">
    <location>
        <begin position="235"/>
        <end position="357"/>
    </location>
</feature>